<dbReference type="Gene3D" id="3.40.50.720">
    <property type="entry name" value="NAD(P)-binding Rossmann-like Domain"/>
    <property type="match status" value="1"/>
</dbReference>
<evidence type="ECO:0000313" key="5">
    <source>
        <dbReference type="Proteomes" id="UP000077266"/>
    </source>
</evidence>
<dbReference type="EMBL" id="KV426309">
    <property type="protein sequence ID" value="KZV82663.1"/>
    <property type="molecule type" value="Genomic_DNA"/>
</dbReference>
<dbReference type="AlphaFoldDB" id="A0A165CL21"/>
<keyword evidence="5" id="KW-1185">Reference proteome</keyword>
<name>A0A165CL21_EXIGL</name>
<dbReference type="STRING" id="1314781.A0A165CL21"/>
<dbReference type="Proteomes" id="UP000077266">
    <property type="component" value="Unassembled WGS sequence"/>
</dbReference>
<reference evidence="4 5" key="1">
    <citation type="journal article" date="2016" name="Mol. Biol. Evol.">
        <title>Comparative Genomics of Early-Diverging Mushroom-Forming Fungi Provides Insights into the Origins of Lignocellulose Decay Capabilities.</title>
        <authorList>
            <person name="Nagy L.G."/>
            <person name="Riley R."/>
            <person name="Tritt A."/>
            <person name="Adam C."/>
            <person name="Daum C."/>
            <person name="Floudas D."/>
            <person name="Sun H."/>
            <person name="Yadav J.S."/>
            <person name="Pangilinan J."/>
            <person name="Larsson K.H."/>
            <person name="Matsuura K."/>
            <person name="Barry K."/>
            <person name="Labutti K."/>
            <person name="Kuo R."/>
            <person name="Ohm R.A."/>
            <person name="Bhattacharya S.S."/>
            <person name="Shirouzu T."/>
            <person name="Yoshinaga Y."/>
            <person name="Martin F.M."/>
            <person name="Grigoriev I.V."/>
            <person name="Hibbett D.S."/>
        </authorList>
    </citation>
    <scope>NUCLEOTIDE SEQUENCE [LARGE SCALE GENOMIC DNA]</scope>
    <source>
        <strain evidence="4 5">HHB12029</strain>
    </source>
</reference>
<dbReference type="InterPro" id="IPR002347">
    <property type="entry name" value="SDR_fam"/>
</dbReference>
<accession>A0A165CL21</accession>
<organism evidence="4 5">
    <name type="scientific">Exidia glandulosa HHB12029</name>
    <dbReference type="NCBI Taxonomy" id="1314781"/>
    <lineage>
        <taxon>Eukaryota</taxon>
        <taxon>Fungi</taxon>
        <taxon>Dikarya</taxon>
        <taxon>Basidiomycota</taxon>
        <taxon>Agaricomycotina</taxon>
        <taxon>Agaricomycetes</taxon>
        <taxon>Auriculariales</taxon>
        <taxon>Exidiaceae</taxon>
        <taxon>Exidia</taxon>
    </lineage>
</organism>
<dbReference type="GO" id="GO:0016491">
    <property type="term" value="F:oxidoreductase activity"/>
    <property type="evidence" value="ECO:0007669"/>
    <property type="project" value="UniProtKB-KW"/>
</dbReference>
<dbReference type="InParanoid" id="A0A165CL21"/>
<dbReference type="Pfam" id="PF00106">
    <property type="entry name" value="adh_short"/>
    <property type="match status" value="1"/>
</dbReference>
<dbReference type="PRINTS" id="PR00081">
    <property type="entry name" value="GDHRDH"/>
</dbReference>
<dbReference type="OrthoDB" id="191139at2759"/>
<dbReference type="PANTHER" id="PTHR24320:SF283">
    <property type="entry name" value="RETINOL DEHYDROGENASE 11"/>
    <property type="match status" value="1"/>
</dbReference>
<sequence>MVQTFGHSTTVEEVAVAFADRVKGRIFLITGPTLNTLGDATARALASAHPAELILVGRSPAKYAPVAEAIRSVDSTIDVRIYGLDLGYLPSVREGAATILAAHPRIDVLINNAGIMGVPERRLNAHGVEEHFATNHVGHFLLTNLLMESLMRSDEPRVVNLTSWQHQWGTGDYSDYNFEHRPYAWNLGYGQSKLANIHFTESLAVKLGPRGLTAIAVHPGSIWETALTGSFSEEEREKLRARDDAAGVMTKTLSQGASTTLVAALDPNLGKENNGRYMEDCHVAETKCEGAKRPGARDELWALSEKLVGETFAY</sequence>
<protein>
    <submittedName>
        <fullName evidence="4">NAD(P)-binding protein</fullName>
    </submittedName>
</protein>
<comment type="similarity">
    <text evidence="1 3">Belongs to the short-chain dehydrogenases/reductases (SDR) family.</text>
</comment>
<evidence type="ECO:0000256" key="3">
    <source>
        <dbReference type="RuleBase" id="RU000363"/>
    </source>
</evidence>
<proteinExistence type="inferred from homology"/>
<dbReference type="SUPFAM" id="SSF51735">
    <property type="entry name" value="NAD(P)-binding Rossmann-fold domains"/>
    <property type="match status" value="1"/>
</dbReference>
<evidence type="ECO:0000256" key="1">
    <source>
        <dbReference type="ARBA" id="ARBA00006484"/>
    </source>
</evidence>
<evidence type="ECO:0000256" key="2">
    <source>
        <dbReference type="ARBA" id="ARBA00023002"/>
    </source>
</evidence>
<gene>
    <name evidence="4" type="ORF">EXIGLDRAFT_843510</name>
</gene>
<dbReference type="InterPro" id="IPR036291">
    <property type="entry name" value="NAD(P)-bd_dom_sf"/>
</dbReference>
<keyword evidence="2" id="KW-0560">Oxidoreductase</keyword>
<dbReference type="PANTHER" id="PTHR24320">
    <property type="entry name" value="RETINOL DEHYDROGENASE"/>
    <property type="match status" value="1"/>
</dbReference>
<evidence type="ECO:0000313" key="4">
    <source>
        <dbReference type="EMBL" id="KZV82663.1"/>
    </source>
</evidence>
<dbReference type="PRINTS" id="PR00080">
    <property type="entry name" value="SDRFAMILY"/>
</dbReference>